<name>A0A9D4K4U7_DREPO</name>
<dbReference type="EC" id="1.1.1.41" evidence="2"/>
<protein>
    <recommendedName>
        <fullName evidence="2">isocitrate dehydrogenase (NAD(+))</fullName>
        <ecNumber evidence="2">1.1.1.41</ecNumber>
    </recommendedName>
    <alternativeName>
        <fullName evidence="6">Isocitric dehydrogenase subunit alpha</fullName>
    </alternativeName>
    <alternativeName>
        <fullName evidence="5">NAD(+)-specific ICDH subunit alpha</fullName>
    </alternativeName>
</protein>
<evidence type="ECO:0000256" key="2">
    <source>
        <dbReference type="ARBA" id="ARBA00013012"/>
    </source>
</evidence>
<sequence length="71" mass="7756">MFQVHGTAPDIAGKDLANPTALLLSAVMMLRYMEMGTYASRIETAALSVIRDGKVCSCHDIVCTPRLKERS</sequence>
<gene>
    <name evidence="8" type="ORF">DPMN_106364</name>
</gene>
<evidence type="ECO:0000259" key="7">
    <source>
        <dbReference type="Pfam" id="PF00180"/>
    </source>
</evidence>
<evidence type="ECO:0000313" key="8">
    <source>
        <dbReference type="EMBL" id="KAH3833063.1"/>
    </source>
</evidence>
<dbReference type="PANTHER" id="PTHR11835">
    <property type="entry name" value="DECARBOXYLATING DEHYDROGENASES-ISOCITRATE, ISOPROPYLMALATE, TARTRATE"/>
    <property type="match status" value="1"/>
</dbReference>
<dbReference type="GO" id="GO:0004449">
    <property type="term" value="F:isocitrate dehydrogenase (NAD+) activity"/>
    <property type="evidence" value="ECO:0007669"/>
    <property type="project" value="UniProtKB-EC"/>
</dbReference>
<comment type="caution">
    <text evidence="8">The sequence shown here is derived from an EMBL/GenBank/DDBJ whole genome shotgun (WGS) entry which is preliminary data.</text>
</comment>
<dbReference type="GO" id="GO:0006099">
    <property type="term" value="P:tricarboxylic acid cycle"/>
    <property type="evidence" value="ECO:0007669"/>
    <property type="project" value="UniProtKB-KW"/>
</dbReference>
<evidence type="ECO:0000256" key="3">
    <source>
        <dbReference type="ARBA" id="ARBA00022532"/>
    </source>
</evidence>
<comment type="similarity">
    <text evidence="1">Belongs to the isocitrate and isopropylmalate dehydrogenases family.</text>
</comment>
<evidence type="ECO:0000313" key="9">
    <source>
        <dbReference type="Proteomes" id="UP000828390"/>
    </source>
</evidence>
<dbReference type="AlphaFoldDB" id="A0A9D4K4U7"/>
<dbReference type="EMBL" id="JAIWYP010000004">
    <property type="protein sequence ID" value="KAH3833063.1"/>
    <property type="molecule type" value="Genomic_DNA"/>
</dbReference>
<keyword evidence="9" id="KW-1185">Reference proteome</keyword>
<dbReference type="PANTHER" id="PTHR11835:SF34">
    <property type="entry name" value="ISOCITRATE DEHYDROGENASE [NAD] SUBUNIT ALPHA, MITOCHONDRIAL"/>
    <property type="match status" value="1"/>
</dbReference>
<dbReference type="Pfam" id="PF00180">
    <property type="entry name" value="Iso_dh"/>
    <property type="match status" value="1"/>
</dbReference>
<organism evidence="8 9">
    <name type="scientific">Dreissena polymorpha</name>
    <name type="common">Zebra mussel</name>
    <name type="synonym">Mytilus polymorpha</name>
    <dbReference type="NCBI Taxonomy" id="45954"/>
    <lineage>
        <taxon>Eukaryota</taxon>
        <taxon>Metazoa</taxon>
        <taxon>Spiralia</taxon>
        <taxon>Lophotrochozoa</taxon>
        <taxon>Mollusca</taxon>
        <taxon>Bivalvia</taxon>
        <taxon>Autobranchia</taxon>
        <taxon>Heteroconchia</taxon>
        <taxon>Euheterodonta</taxon>
        <taxon>Imparidentia</taxon>
        <taxon>Neoheterodontei</taxon>
        <taxon>Myida</taxon>
        <taxon>Dreissenoidea</taxon>
        <taxon>Dreissenidae</taxon>
        <taxon>Dreissena</taxon>
    </lineage>
</organism>
<proteinExistence type="inferred from homology"/>
<feature type="domain" description="Isopropylmalate dehydrogenase-like" evidence="7">
    <location>
        <begin position="4"/>
        <end position="55"/>
    </location>
</feature>
<reference evidence="8" key="2">
    <citation type="submission" date="2020-11" db="EMBL/GenBank/DDBJ databases">
        <authorList>
            <person name="McCartney M.A."/>
            <person name="Auch B."/>
            <person name="Kono T."/>
            <person name="Mallez S."/>
            <person name="Becker A."/>
            <person name="Gohl D.M."/>
            <person name="Silverstein K.A.T."/>
            <person name="Koren S."/>
            <person name="Bechman K.B."/>
            <person name="Herman A."/>
            <person name="Abrahante J.E."/>
            <person name="Garbe J."/>
        </authorList>
    </citation>
    <scope>NUCLEOTIDE SEQUENCE</scope>
    <source>
        <strain evidence="8">Duluth1</strain>
        <tissue evidence="8">Whole animal</tissue>
    </source>
</reference>
<accession>A0A9D4K4U7</accession>
<reference evidence="8" key="1">
    <citation type="journal article" date="2019" name="bioRxiv">
        <title>The Genome of the Zebra Mussel, Dreissena polymorpha: A Resource for Invasive Species Research.</title>
        <authorList>
            <person name="McCartney M.A."/>
            <person name="Auch B."/>
            <person name="Kono T."/>
            <person name="Mallez S."/>
            <person name="Zhang Y."/>
            <person name="Obille A."/>
            <person name="Becker A."/>
            <person name="Abrahante J.E."/>
            <person name="Garbe J."/>
            <person name="Badalamenti J.P."/>
            <person name="Herman A."/>
            <person name="Mangelson H."/>
            <person name="Liachko I."/>
            <person name="Sullivan S."/>
            <person name="Sone E.D."/>
            <person name="Koren S."/>
            <person name="Silverstein K.A.T."/>
            <person name="Beckman K.B."/>
            <person name="Gohl D.M."/>
        </authorList>
    </citation>
    <scope>NUCLEOTIDE SEQUENCE</scope>
    <source>
        <strain evidence="8">Duluth1</strain>
        <tissue evidence="8">Whole animal</tissue>
    </source>
</reference>
<evidence type="ECO:0000256" key="1">
    <source>
        <dbReference type="ARBA" id="ARBA00007769"/>
    </source>
</evidence>
<evidence type="ECO:0000256" key="4">
    <source>
        <dbReference type="ARBA" id="ARBA00023002"/>
    </source>
</evidence>
<keyword evidence="4" id="KW-0560">Oxidoreductase</keyword>
<evidence type="ECO:0000256" key="5">
    <source>
        <dbReference type="ARBA" id="ARBA00042642"/>
    </source>
</evidence>
<evidence type="ECO:0000256" key="6">
    <source>
        <dbReference type="ARBA" id="ARBA00042862"/>
    </source>
</evidence>
<dbReference type="GO" id="GO:0005739">
    <property type="term" value="C:mitochondrion"/>
    <property type="evidence" value="ECO:0007669"/>
    <property type="project" value="TreeGrafter"/>
</dbReference>
<dbReference type="Gene3D" id="3.40.718.10">
    <property type="entry name" value="Isopropylmalate Dehydrogenase"/>
    <property type="match status" value="1"/>
</dbReference>
<dbReference type="GO" id="GO:0006102">
    <property type="term" value="P:isocitrate metabolic process"/>
    <property type="evidence" value="ECO:0007669"/>
    <property type="project" value="TreeGrafter"/>
</dbReference>
<dbReference type="SUPFAM" id="SSF53659">
    <property type="entry name" value="Isocitrate/Isopropylmalate dehydrogenase-like"/>
    <property type="match status" value="1"/>
</dbReference>
<dbReference type="Proteomes" id="UP000828390">
    <property type="component" value="Unassembled WGS sequence"/>
</dbReference>
<keyword evidence="3" id="KW-0816">Tricarboxylic acid cycle</keyword>
<dbReference type="InterPro" id="IPR024084">
    <property type="entry name" value="IsoPropMal-DH-like_dom"/>
</dbReference>